<dbReference type="EMBL" id="JH993214">
    <property type="protein sequence ID" value="EKX32067.1"/>
    <property type="molecule type" value="Genomic_DNA"/>
</dbReference>
<sequence>METDSTCEQSPQGKRVSRQRSTSLHTIEDSTLARVKAWQRARRDSEEGTTSASLMHTGSFTQKKDTGSFAERRETGSFTNKREARTGRMLNIADIYLYTELKSLDPKNAERFVREVLVNDLPAVGAEEGPTEEEGARAGVEEAEAGEADFSARSSGRDSMKLLRRSSSEGQFESVSAQLKSGQAASANSGLIYTSEAYLVEKEMGRSVVRDLHSDSTRSL</sequence>
<dbReference type="Proteomes" id="UP000011087">
    <property type="component" value="Unassembled WGS sequence"/>
</dbReference>
<dbReference type="PaxDb" id="55529-EKX32067"/>
<feature type="region of interest" description="Disordered" evidence="1">
    <location>
        <begin position="126"/>
        <end position="167"/>
    </location>
</feature>
<reference evidence="2 4" key="1">
    <citation type="journal article" date="2012" name="Nature">
        <title>Algal genomes reveal evolutionary mosaicism and the fate of nucleomorphs.</title>
        <authorList>
            <consortium name="DOE Joint Genome Institute"/>
            <person name="Curtis B.A."/>
            <person name="Tanifuji G."/>
            <person name="Burki F."/>
            <person name="Gruber A."/>
            <person name="Irimia M."/>
            <person name="Maruyama S."/>
            <person name="Arias M.C."/>
            <person name="Ball S.G."/>
            <person name="Gile G.H."/>
            <person name="Hirakawa Y."/>
            <person name="Hopkins J.F."/>
            <person name="Kuo A."/>
            <person name="Rensing S.A."/>
            <person name="Schmutz J."/>
            <person name="Symeonidi A."/>
            <person name="Elias M."/>
            <person name="Eveleigh R.J."/>
            <person name="Herman E.K."/>
            <person name="Klute M.J."/>
            <person name="Nakayama T."/>
            <person name="Obornik M."/>
            <person name="Reyes-Prieto A."/>
            <person name="Armbrust E.V."/>
            <person name="Aves S.J."/>
            <person name="Beiko R.G."/>
            <person name="Coutinho P."/>
            <person name="Dacks J.B."/>
            <person name="Durnford D.G."/>
            <person name="Fast N.M."/>
            <person name="Green B.R."/>
            <person name="Grisdale C.J."/>
            <person name="Hempel F."/>
            <person name="Henrissat B."/>
            <person name="Hoppner M.P."/>
            <person name="Ishida K."/>
            <person name="Kim E."/>
            <person name="Koreny L."/>
            <person name="Kroth P.G."/>
            <person name="Liu Y."/>
            <person name="Malik S.B."/>
            <person name="Maier U.G."/>
            <person name="McRose D."/>
            <person name="Mock T."/>
            <person name="Neilson J.A."/>
            <person name="Onodera N.T."/>
            <person name="Poole A.M."/>
            <person name="Pritham E.J."/>
            <person name="Richards T.A."/>
            <person name="Rocap G."/>
            <person name="Roy S.W."/>
            <person name="Sarai C."/>
            <person name="Schaack S."/>
            <person name="Shirato S."/>
            <person name="Slamovits C.H."/>
            <person name="Spencer D.F."/>
            <person name="Suzuki S."/>
            <person name="Worden A.Z."/>
            <person name="Zauner S."/>
            <person name="Barry K."/>
            <person name="Bell C."/>
            <person name="Bharti A.K."/>
            <person name="Crow J.A."/>
            <person name="Grimwood J."/>
            <person name="Kramer R."/>
            <person name="Lindquist E."/>
            <person name="Lucas S."/>
            <person name="Salamov A."/>
            <person name="McFadden G.I."/>
            <person name="Lane C.E."/>
            <person name="Keeling P.J."/>
            <person name="Gray M.W."/>
            <person name="Grigoriev I.V."/>
            <person name="Archibald J.M."/>
        </authorList>
    </citation>
    <scope>NUCLEOTIDE SEQUENCE</scope>
    <source>
        <strain evidence="2 4">CCMP2712</strain>
    </source>
</reference>
<dbReference type="KEGG" id="gtt:GUITHDRAFT_156426"/>
<evidence type="ECO:0000313" key="3">
    <source>
        <dbReference type="EnsemblProtists" id="EKX32067"/>
    </source>
</evidence>
<dbReference type="HOGENOM" id="CLU_1258179_0_0_1"/>
<feature type="compositionally biased region" description="Polar residues" evidence="1">
    <location>
        <begin position="48"/>
        <end position="61"/>
    </location>
</feature>
<evidence type="ECO:0000256" key="1">
    <source>
        <dbReference type="SAM" id="MobiDB-lite"/>
    </source>
</evidence>
<name>L1I7K0_GUITC</name>
<reference evidence="3" key="3">
    <citation type="submission" date="2016-03" db="UniProtKB">
        <authorList>
            <consortium name="EnsemblProtists"/>
        </authorList>
    </citation>
    <scope>IDENTIFICATION</scope>
</reference>
<feature type="compositionally biased region" description="Polar residues" evidence="1">
    <location>
        <begin position="1"/>
        <end position="12"/>
    </location>
</feature>
<accession>L1I7K0</accession>
<dbReference type="GeneID" id="17288800"/>
<feature type="compositionally biased region" description="Basic and acidic residues" evidence="1">
    <location>
        <begin position="62"/>
        <end position="82"/>
    </location>
</feature>
<evidence type="ECO:0000313" key="2">
    <source>
        <dbReference type="EMBL" id="EKX32067.1"/>
    </source>
</evidence>
<dbReference type="AlphaFoldDB" id="L1I7K0"/>
<dbReference type="EnsemblProtists" id="EKX32067">
    <property type="protein sequence ID" value="EKX32067"/>
    <property type="gene ID" value="GUITHDRAFT_156426"/>
</dbReference>
<gene>
    <name evidence="2" type="ORF">GUITHDRAFT_156426</name>
</gene>
<proteinExistence type="predicted"/>
<keyword evidence="4" id="KW-1185">Reference proteome</keyword>
<protein>
    <submittedName>
        <fullName evidence="2 3">Uncharacterized protein</fullName>
    </submittedName>
</protein>
<evidence type="ECO:0000313" key="4">
    <source>
        <dbReference type="Proteomes" id="UP000011087"/>
    </source>
</evidence>
<dbReference type="RefSeq" id="XP_005819047.1">
    <property type="nucleotide sequence ID" value="XM_005818990.1"/>
</dbReference>
<organism evidence="2">
    <name type="scientific">Guillardia theta (strain CCMP2712)</name>
    <name type="common">Cryptophyte</name>
    <dbReference type="NCBI Taxonomy" id="905079"/>
    <lineage>
        <taxon>Eukaryota</taxon>
        <taxon>Cryptophyceae</taxon>
        <taxon>Pyrenomonadales</taxon>
        <taxon>Geminigeraceae</taxon>
        <taxon>Guillardia</taxon>
    </lineage>
</organism>
<feature type="region of interest" description="Disordered" evidence="1">
    <location>
        <begin position="1"/>
        <end position="82"/>
    </location>
</feature>
<reference evidence="4" key="2">
    <citation type="submission" date="2012-11" db="EMBL/GenBank/DDBJ databases">
        <authorList>
            <person name="Kuo A."/>
            <person name="Curtis B.A."/>
            <person name="Tanifuji G."/>
            <person name="Burki F."/>
            <person name="Gruber A."/>
            <person name="Irimia M."/>
            <person name="Maruyama S."/>
            <person name="Arias M.C."/>
            <person name="Ball S.G."/>
            <person name="Gile G.H."/>
            <person name="Hirakawa Y."/>
            <person name="Hopkins J.F."/>
            <person name="Rensing S.A."/>
            <person name="Schmutz J."/>
            <person name="Symeonidi A."/>
            <person name="Elias M."/>
            <person name="Eveleigh R.J."/>
            <person name="Herman E.K."/>
            <person name="Klute M.J."/>
            <person name="Nakayama T."/>
            <person name="Obornik M."/>
            <person name="Reyes-Prieto A."/>
            <person name="Armbrust E.V."/>
            <person name="Aves S.J."/>
            <person name="Beiko R.G."/>
            <person name="Coutinho P."/>
            <person name="Dacks J.B."/>
            <person name="Durnford D.G."/>
            <person name="Fast N.M."/>
            <person name="Green B.R."/>
            <person name="Grisdale C."/>
            <person name="Hempe F."/>
            <person name="Henrissat B."/>
            <person name="Hoppner M.P."/>
            <person name="Ishida K.-I."/>
            <person name="Kim E."/>
            <person name="Koreny L."/>
            <person name="Kroth P.G."/>
            <person name="Liu Y."/>
            <person name="Malik S.-B."/>
            <person name="Maier U.G."/>
            <person name="McRose D."/>
            <person name="Mock T."/>
            <person name="Neilson J.A."/>
            <person name="Onodera N.T."/>
            <person name="Poole A.M."/>
            <person name="Pritham E.J."/>
            <person name="Richards T.A."/>
            <person name="Rocap G."/>
            <person name="Roy S.W."/>
            <person name="Sarai C."/>
            <person name="Schaack S."/>
            <person name="Shirato S."/>
            <person name="Slamovits C.H."/>
            <person name="Spencer D.F."/>
            <person name="Suzuki S."/>
            <person name="Worden A.Z."/>
            <person name="Zauner S."/>
            <person name="Barry K."/>
            <person name="Bell C."/>
            <person name="Bharti A.K."/>
            <person name="Crow J.A."/>
            <person name="Grimwood J."/>
            <person name="Kramer R."/>
            <person name="Lindquist E."/>
            <person name="Lucas S."/>
            <person name="Salamov A."/>
            <person name="McFadden G.I."/>
            <person name="Lane C.E."/>
            <person name="Keeling P.J."/>
            <person name="Gray M.W."/>
            <person name="Grigoriev I.V."/>
            <person name="Archibald J.M."/>
        </authorList>
    </citation>
    <scope>NUCLEOTIDE SEQUENCE</scope>
    <source>
        <strain evidence="4">CCMP2712</strain>
    </source>
</reference>